<name>A0AA87ZJU6_FICCA</name>
<sequence>MRTAALAVVVAEGRRSEKKAEAVGVVWQGLLMFGAGAAARRSELWKMKLEKRQQWRGIDGGWCRGRGLTGWITLRRRDGGCWFARGRADGGWFPRLCDSGEGSHGS</sequence>
<evidence type="ECO:0000313" key="2">
    <source>
        <dbReference type="Proteomes" id="UP001187192"/>
    </source>
</evidence>
<proteinExistence type="predicted"/>
<gene>
    <name evidence="1" type="ORF">TIFTF001_004602</name>
</gene>
<accession>A0AA87ZJU6</accession>
<dbReference type="AlphaFoldDB" id="A0AA87ZJU6"/>
<reference evidence="1" key="1">
    <citation type="submission" date="2023-07" db="EMBL/GenBank/DDBJ databases">
        <title>draft genome sequence of fig (Ficus carica).</title>
        <authorList>
            <person name="Takahashi T."/>
            <person name="Nishimura K."/>
        </authorList>
    </citation>
    <scope>NUCLEOTIDE SEQUENCE</scope>
</reference>
<keyword evidence="2" id="KW-1185">Reference proteome</keyword>
<evidence type="ECO:0000313" key="1">
    <source>
        <dbReference type="EMBL" id="GMN34295.1"/>
    </source>
</evidence>
<organism evidence="1 2">
    <name type="scientific">Ficus carica</name>
    <name type="common">Common fig</name>
    <dbReference type="NCBI Taxonomy" id="3494"/>
    <lineage>
        <taxon>Eukaryota</taxon>
        <taxon>Viridiplantae</taxon>
        <taxon>Streptophyta</taxon>
        <taxon>Embryophyta</taxon>
        <taxon>Tracheophyta</taxon>
        <taxon>Spermatophyta</taxon>
        <taxon>Magnoliopsida</taxon>
        <taxon>eudicotyledons</taxon>
        <taxon>Gunneridae</taxon>
        <taxon>Pentapetalae</taxon>
        <taxon>rosids</taxon>
        <taxon>fabids</taxon>
        <taxon>Rosales</taxon>
        <taxon>Moraceae</taxon>
        <taxon>Ficeae</taxon>
        <taxon>Ficus</taxon>
    </lineage>
</organism>
<dbReference type="Proteomes" id="UP001187192">
    <property type="component" value="Unassembled WGS sequence"/>
</dbReference>
<protein>
    <submittedName>
        <fullName evidence="1">Uncharacterized protein</fullName>
    </submittedName>
</protein>
<comment type="caution">
    <text evidence="1">The sequence shown here is derived from an EMBL/GenBank/DDBJ whole genome shotgun (WGS) entry which is preliminary data.</text>
</comment>
<dbReference type="EMBL" id="BTGU01000004">
    <property type="protein sequence ID" value="GMN34295.1"/>
    <property type="molecule type" value="Genomic_DNA"/>
</dbReference>